<gene>
    <name evidence="4" type="ORF">ABXZ32_13570</name>
</gene>
<comment type="caution">
    <text evidence="4">The sequence shown here is derived from an EMBL/GenBank/DDBJ whole genome shotgun (WGS) entry which is preliminary data.</text>
</comment>
<protein>
    <submittedName>
        <fullName evidence="4">Nitroreductase family protein</fullName>
    </submittedName>
</protein>
<evidence type="ECO:0000256" key="2">
    <source>
        <dbReference type="ARBA" id="ARBA00023002"/>
    </source>
</evidence>
<dbReference type="PANTHER" id="PTHR43673">
    <property type="entry name" value="NAD(P)H NITROREDUCTASE YDGI-RELATED"/>
    <property type="match status" value="1"/>
</dbReference>
<evidence type="ECO:0000259" key="3">
    <source>
        <dbReference type="Pfam" id="PF00881"/>
    </source>
</evidence>
<dbReference type="InterPro" id="IPR029479">
    <property type="entry name" value="Nitroreductase"/>
</dbReference>
<keyword evidence="2" id="KW-0560">Oxidoreductase</keyword>
<name>A0ABV2TYW0_9FLAO</name>
<dbReference type="RefSeq" id="WP_354619228.1">
    <property type="nucleotide sequence ID" value="NZ_JBEWYP010000008.1"/>
</dbReference>
<keyword evidence="5" id="KW-1185">Reference proteome</keyword>
<dbReference type="Pfam" id="PF00881">
    <property type="entry name" value="Nitroreductase"/>
    <property type="match status" value="2"/>
</dbReference>
<dbReference type="Gene3D" id="3.40.109.10">
    <property type="entry name" value="NADH Oxidase"/>
    <property type="match status" value="1"/>
</dbReference>
<accession>A0ABV2TYW0</accession>
<evidence type="ECO:0000313" key="5">
    <source>
        <dbReference type="Proteomes" id="UP001549773"/>
    </source>
</evidence>
<dbReference type="EMBL" id="JBEWYP010000008">
    <property type="protein sequence ID" value="MET7030432.1"/>
    <property type="molecule type" value="Genomic_DNA"/>
</dbReference>
<reference evidence="4 5" key="1">
    <citation type="submission" date="2024-07" db="EMBL/GenBank/DDBJ databases">
        <title>The genome sequence of type strain Sediminicola luteus GDMCC 1.2596T.</title>
        <authorList>
            <person name="Liu Y."/>
        </authorList>
    </citation>
    <scope>NUCLEOTIDE SEQUENCE [LARGE SCALE GENOMIC DNA]</scope>
    <source>
        <strain evidence="4 5">GDMCC 1.2596</strain>
    </source>
</reference>
<evidence type="ECO:0000256" key="1">
    <source>
        <dbReference type="ARBA" id="ARBA00007118"/>
    </source>
</evidence>
<organism evidence="4 5">
    <name type="scientific">Sediminicola luteus</name>
    <dbReference type="NCBI Taxonomy" id="319238"/>
    <lineage>
        <taxon>Bacteria</taxon>
        <taxon>Pseudomonadati</taxon>
        <taxon>Bacteroidota</taxon>
        <taxon>Flavobacteriia</taxon>
        <taxon>Flavobacteriales</taxon>
        <taxon>Flavobacteriaceae</taxon>
        <taxon>Sediminicola</taxon>
    </lineage>
</organism>
<sequence>MTEEEQVRLHNIADTEHEIFALLKQRWSPRAFRDEYISDGSLKKIFEAARWAASSNNEQPWRFIYANKGTEAYDKIFDCLSEFNKQWASNAPTLLLTAFKEKDQNENENFHALQDLGLSLGNMTVQAQYLGIALHQMAGVDWKKAETEFDVPKGFHISTAVALGYYGGDMESLSPDLQEDETRDRVRMPQENFAFHKKWVS</sequence>
<proteinExistence type="inferred from homology"/>
<evidence type="ECO:0000313" key="4">
    <source>
        <dbReference type="EMBL" id="MET7030432.1"/>
    </source>
</evidence>
<dbReference type="InterPro" id="IPR000415">
    <property type="entry name" value="Nitroreductase-like"/>
</dbReference>
<feature type="domain" description="Nitroreductase" evidence="3">
    <location>
        <begin position="82"/>
        <end position="165"/>
    </location>
</feature>
<feature type="domain" description="Nitroreductase" evidence="3">
    <location>
        <begin position="23"/>
        <end position="78"/>
    </location>
</feature>
<dbReference type="PANTHER" id="PTHR43673:SF10">
    <property type="entry name" value="NADH DEHYDROGENASE_NAD(P)H NITROREDUCTASE XCC3605-RELATED"/>
    <property type="match status" value="1"/>
</dbReference>
<dbReference type="CDD" id="cd02138">
    <property type="entry name" value="TdsD-like"/>
    <property type="match status" value="1"/>
</dbReference>
<comment type="similarity">
    <text evidence="1">Belongs to the nitroreductase family.</text>
</comment>
<dbReference type="Proteomes" id="UP001549773">
    <property type="component" value="Unassembled WGS sequence"/>
</dbReference>
<dbReference type="SUPFAM" id="SSF55469">
    <property type="entry name" value="FMN-dependent nitroreductase-like"/>
    <property type="match status" value="1"/>
</dbReference>